<dbReference type="Proteomes" id="UP000192343">
    <property type="component" value="Unassembled WGS sequence"/>
</dbReference>
<dbReference type="InterPro" id="IPR019289">
    <property type="entry name" value="Phage_tail_E/E"/>
</dbReference>
<keyword evidence="2" id="KW-1185">Reference proteome</keyword>
<accession>A0A1Y1S1F4</accession>
<dbReference type="RefSeq" id="WP_083048362.1">
    <property type="nucleotide sequence ID" value="NZ_MWQY01000003.1"/>
</dbReference>
<evidence type="ECO:0000313" key="2">
    <source>
        <dbReference type="Proteomes" id="UP000192343"/>
    </source>
</evidence>
<sequence length="123" mass="13809">MADQEKAIALLESWEEKFDTVITADRDRLIRAIEAGRITYSEGSETFIIELVKPINLENGDTLTMLEVSEPTVEQLRQAQKIKDEFAMSLRLLSQMVGQPEGVLGRMKARDMNLAAAVMGFFS</sequence>
<dbReference type="Pfam" id="PF10109">
    <property type="entry name" value="Phage_TAC_7"/>
    <property type="match status" value="1"/>
</dbReference>
<gene>
    <name evidence="1" type="ORF">B4O97_03475</name>
</gene>
<proteinExistence type="predicted"/>
<reference evidence="1 2" key="1">
    <citation type="submission" date="2017-03" db="EMBL/GenBank/DDBJ databases">
        <title>Draft Genome sequence of Marispirochaeta sp. strain JC444.</title>
        <authorList>
            <person name="Shivani Y."/>
            <person name="Subhash Y."/>
            <person name="Sasikala C."/>
            <person name="Ramana C."/>
        </authorList>
    </citation>
    <scope>NUCLEOTIDE SEQUENCE [LARGE SCALE GENOMIC DNA]</scope>
    <source>
        <strain evidence="1 2">JC444</strain>
    </source>
</reference>
<protein>
    <recommendedName>
        <fullName evidence="3">Phage tail protein</fullName>
    </recommendedName>
</protein>
<organism evidence="1 2">
    <name type="scientific">Marispirochaeta aestuarii</name>
    <dbReference type="NCBI Taxonomy" id="1963862"/>
    <lineage>
        <taxon>Bacteria</taxon>
        <taxon>Pseudomonadati</taxon>
        <taxon>Spirochaetota</taxon>
        <taxon>Spirochaetia</taxon>
        <taxon>Spirochaetales</taxon>
        <taxon>Spirochaetaceae</taxon>
        <taxon>Marispirochaeta</taxon>
    </lineage>
</organism>
<comment type="caution">
    <text evidence="1">The sequence shown here is derived from an EMBL/GenBank/DDBJ whole genome shotgun (WGS) entry which is preliminary data.</text>
</comment>
<dbReference type="AlphaFoldDB" id="A0A1Y1S1F4"/>
<evidence type="ECO:0000313" key="1">
    <source>
        <dbReference type="EMBL" id="ORC37263.1"/>
    </source>
</evidence>
<dbReference type="STRING" id="1963862.B4O97_03475"/>
<evidence type="ECO:0008006" key="3">
    <source>
        <dbReference type="Google" id="ProtNLM"/>
    </source>
</evidence>
<name>A0A1Y1S1F4_9SPIO</name>
<dbReference type="EMBL" id="MWQY01000003">
    <property type="protein sequence ID" value="ORC37263.1"/>
    <property type="molecule type" value="Genomic_DNA"/>
</dbReference>